<dbReference type="InterPro" id="IPR014746">
    <property type="entry name" value="Gln_synth/guanido_kin_cat_dom"/>
</dbReference>
<keyword evidence="12" id="KW-1185">Reference proteome</keyword>
<keyword evidence="3 8" id="KW-0436">Ligase</keyword>
<dbReference type="Gene3D" id="3.30.590.20">
    <property type="match status" value="1"/>
</dbReference>
<comment type="catalytic activity">
    <reaction evidence="7 8 9">
        <text>L-cysteine + L-glutamate + ATP = gamma-L-glutamyl-L-cysteine + ADP + phosphate + H(+)</text>
        <dbReference type="Rhea" id="RHEA:13285"/>
        <dbReference type="ChEBI" id="CHEBI:15378"/>
        <dbReference type="ChEBI" id="CHEBI:29985"/>
        <dbReference type="ChEBI" id="CHEBI:30616"/>
        <dbReference type="ChEBI" id="CHEBI:35235"/>
        <dbReference type="ChEBI" id="CHEBI:43474"/>
        <dbReference type="ChEBI" id="CHEBI:58173"/>
        <dbReference type="ChEBI" id="CHEBI:456216"/>
        <dbReference type="EC" id="6.3.2.2"/>
    </reaction>
</comment>
<name>A0ABN4HXA8_9BURK</name>
<feature type="domain" description="Glutamate--cysteine ligase" evidence="10">
    <location>
        <begin position="11"/>
        <end position="387"/>
    </location>
</feature>
<evidence type="ECO:0000313" key="11">
    <source>
        <dbReference type="EMBL" id="AKZ62658.1"/>
    </source>
</evidence>
<dbReference type="Proteomes" id="UP000063429">
    <property type="component" value="Chromosome"/>
</dbReference>
<dbReference type="EMBL" id="CP011409">
    <property type="protein sequence ID" value="AKZ62658.1"/>
    <property type="molecule type" value="Genomic_DNA"/>
</dbReference>
<proteinExistence type="inferred from homology"/>
<dbReference type="InterPro" id="IPR006334">
    <property type="entry name" value="Glut_cys_ligase"/>
</dbReference>
<accession>A0ABN4HXA8</accession>
<evidence type="ECO:0000256" key="2">
    <source>
        <dbReference type="ARBA" id="ARBA00008772"/>
    </source>
</evidence>
<evidence type="ECO:0000256" key="3">
    <source>
        <dbReference type="ARBA" id="ARBA00022598"/>
    </source>
</evidence>
<evidence type="ECO:0000256" key="4">
    <source>
        <dbReference type="ARBA" id="ARBA00022684"/>
    </source>
</evidence>
<evidence type="ECO:0000256" key="6">
    <source>
        <dbReference type="ARBA" id="ARBA00022840"/>
    </source>
</evidence>
<evidence type="ECO:0000313" key="12">
    <source>
        <dbReference type="Proteomes" id="UP000063429"/>
    </source>
</evidence>
<dbReference type="PANTHER" id="PTHR38761:SF1">
    <property type="entry name" value="GLUTAMATE--CYSTEINE LIGASE"/>
    <property type="match status" value="1"/>
</dbReference>
<evidence type="ECO:0000259" key="10">
    <source>
        <dbReference type="Pfam" id="PF04262"/>
    </source>
</evidence>
<dbReference type="InterPro" id="IPR007370">
    <property type="entry name" value="Glu_cys_ligase"/>
</dbReference>
<dbReference type="GO" id="GO:0016874">
    <property type="term" value="F:ligase activity"/>
    <property type="evidence" value="ECO:0007669"/>
    <property type="project" value="UniProtKB-KW"/>
</dbReference>
<evidence type="ECO:0000256" key="1">
    <source>
        <dbReference type="ARBA" id="ARBA00005006"/>
    </source>
</evidence>
<gene>
    <name evidence="8" type="primary">gshA</name>
    <name evidence="11" type="ORF">F506_08205</name>
</gene>
<reference evidence="12" key="1">
    <citation type="journal article" date="2015" name="Genome Announc.">
        <title>Complete Genome Sequence of Herbaspirillum hiltneri N3 (DSM 17495), Isolated from Surface-Sterilized Wheat Roots.</title>
        <authorList>
            <person name="Guizelini D."/>
            <person name="Saizaki P.M."/>
            <person name="Coimbra N.A."/>
            <person name="Weiss V.A."/>
            <person name="Faoro H."/>
            <person name="Sfeir M.Z."/>
            <person name="Baura V.A."/>
            <person name="Monteiro R.A."/>
            <person name="Chubatsu L.S."/>
            <person name="Souza E.M."/>
            <person name="Cruz L.M."/>
            <person name="Pedrosa F.O."/>
            <person name="Raittz R.T."/>
            <person name="Marchaukoski J.N."/>
            <person name="Steffens M.B."/>
        </authorList>
    </citation>
    <scope>NUCLEOTIDE SEQUENCE [LARGE SCALE GENOMIC DNA]</scope>
    <source>
        <strain evidence="12">N3</strain>
    </source>
</reference>
<dbReference type="NCBIfam" id="TIGR01434">
    <property type="entry name" value="glu_cys_ligase"/>
    <property type="match status" value="1"/>
</dbReference>
<comment type="pathway">
    <text evidence="1 8 9">Sulfur metabolism; glutathione biosynthesis; glutathione from L-cysteine and L-glutamate: step 1/2.</text>
</comment>
<dbReference type="HAMAP" id="MF_00578">
    <property type="entry name" value="Glu_cys_ligase"/>
    <property type="match status" value="1"/>
</dbReference>
<evidence type="ECO:0000256" key="8">
    <source>
        <dbReference type="HAMAP-Rule" id="MF_00578"/>
    </source>
</evidence>
<keyword evidence="5 8" id="KW-0547">Nucleotide-binding</keyword>
<organism evidence="11 12">
    <name type="scientific">Herbaspirillum hiltneri N3</name>
    <dbReference type="NCBI Taxonomy" id="1262470"/>
    <lineage>
        <taxon>Bacteria</taxon>
        <taxon>Pseudomonadati</taxon>
        <taxon>Pseudomonadota</taxon>
        <taxon>Betaproteobacteria</taxon>
        <taxon>Burkholderiales</taxon>
        <taxon>Oxalobacteraceae</taxon>
        <taxon>Herbaspirillum</taxon>
    </lineage>
</organism>
<dbReference type="SUPFAM" id="SSF55931">
    <property type="entry name" value="Glutamine synthetase/guanido kinase"/>
    <property type="match status" value="1"/>
</dbReference>
<keyword evidence="4 8" id="KW-0317">Glutathione biosynthesis</keyword>
<sequence>MTDLLTRRLALFASPENRALLGRGLRGVERETLRVTPEGQLATTPHPAVLGSALTNEQITTDYSESLLEFITPAKHDIADALKRLDEIHRFVHANLNGELLWNESMPCVLPPEEDIPIAWYGTSHIGTLKHVYRRGLALRYGKTMQCIAGIHYNFSLSEDVWTLLRELDDREQNVEPSFSARDYQSESYIALIRNFRRYSWLLMYLFGASPALATNFLRGRPHQLETLSDDTLYLPYATSLRMSDLGYQSNAQANITPHYNNLHSYIRSLSQAVSQPYPAYEEIGTKRNGEWIQINTNILQIENEYYSAIRPKRVIYSGERPVQALAARGVQYVEVRCMDIDPFEPLGVSLKASRFLDVFLHFIAFEESCMTSDASGAESRCNFARVVKEGRRPGLQLEQKGKQVGLQDWGLELLERMQPIADLLDAQAGGAEHAQALQEQREKLRDAELTPSARVLREVRAAGNSFTAFALNQSKAQAAQFLARPLSAEQTAEFVATANASIEDQQSIERTQVGDFDTFVAAYRASTLGNISV</sequence>
<dbReference type="RefSeq" id="WP_053196497.1">
    <property type="nucleotide sequence ID" value="NZ_CP011409.1"/>
</dbReference>
<dbReference type="PANTHER" id="PTHR38761">
    <property type="entry name" value="GLUTAMATE--CYSTEINE LIGASE"/>
    <property type="match status" value="1"/>
</dbReference>
<protein>
    <recommendedName>
        <fullName evidence="8">Glutamate--cysteine ligase</fullName>
        <ecNumber evidence="8">6.3.2.2</ecNumber>
    </recommendedName>
    <alternativeName>
        <fullName evidence="8">Gamma-ECS</fullName>
        <shortName evidence="8">GCS</shortName>
    </alternativeName>
    <alternativeName>
        <fullName evidence="8">Gamma-glutamylcysteine synthetase</fullName>
    </alternativeName>
</protein>
<comment type="similarity">
    <text evidence="2 8">Belongs to the glutamate--cysteine ligase type 1 family. Type 1 subfamily.</text>
</comment>
<evidence type="ECO:0000256" key="7">
    <source>
        <dbReference type="ARBA" id="ARBA00048819"/>
    </source>
</evidence>
<evidence type="ECO:0000256" key="9">
    <source>
        <dbReference type="RuleBase" id="RU004391"/>
    </source>
</evidence>
<keyword evidence="6 8" id="KW-0067">ATP-binding</keyword>
<evidence type="ECO:0000256" key="5">
    <source>
        <dbReference type="ARBA" id="ARBA00022741"/>
    </source>
</evidence>
<dbReference type="Pfam" id="PF04262">
    <property type="entry name" value="Glu_cys_ligase"/>
    <property type="match status" value="1"/>
</dbReference>
<dbReference type="EC" id="6.3.2.2" evidence="8"/>